<comment type="caution">
    <text evidence="4">The sequence shown here is derived from an EMBL/GenBank/DDBJ whole genome shotgun (WGS) entry which is preliminary data.</text>
</comment>
<dbReference type="OrthoDB" id="10264728at2759"/>
<accession>A0A437AHG4</accession>
<dbReference type="InterPro" id="IPR016181">
    <property type="entry name" value="Acyl_CoA_acyltransferase"/>
</dbReference>
<dbReference type="InterPro" id="IPR000182">
    <property type="entry name" value="GNAT_dom"/>
</dbReference>
<evidence type="ECO:0000259" key="3">
    <source>
        <dbReference type="PROSITE" id="PS51186"/>
    </source>
</evidence>
<dbReference type="PROSITE" id="PS51186">
    <property type="entry name" value="GNAT"/>
    <property type="match status" value="1"/>
</dbReference>
<organism evidence="4 5">
    <name type="scientific">Tubulinosema ratisbonensis</name>
    <dbReference type="NCBI Taxonomy" id="291195"/>
    <lineage>
        <taxon>Eukaryota</taxon>
        <taxon>Fungi</taxon>
        <taxon>Fungi incertae sedis</taxon>
        <taxon>Microsporidia</taxon>
        <taxon>Tubulinosematoidea</taxon>
        <taxon>Tubulinosematidae</taxon>
        <taxon>Tubulinosema</taxon>
    </lineage>
</organism>
<dbReference type="Pfam" id="PF00583">
    <property type="entry name" value="Acetyltransf_1"/>
    <property type="match status" value="1"/>
</dbReference>
<reference evidence="4 5" key="1">
    <citation type="submission" date="2018-10" db="EMBL/GenBank/DDBJ databases">
        <title>Draft genome sequence of the microsporidian Tubulinosema ratisbonensis.</title>
        <authorList>
            <person name="Polonais V."/>
            <person name="Peyretaillade E."/>
            <person name="Niehus S."/>
            <person name="Wawrzyniak I."/>
            <person name="Franchet A."/>
            <person name="Gaspin C."/>
            <person name="Reichstadt M."/>
            <person name="Belser C."/>
            <person name="Labadie K."/>
            <person name="Delbac F."/>
            <person name="Ferrandon D."/>
        </authorList>
    </citation>
    <scope>NUCLEOTIDE SEQUENCE [LARGE SCALE GENOMIC DNA]</scope>
    <source>
        <strain evidence="4 5">Franzen</strain>
    </source>
</reference>
<keyword evidence="2 4" id="KW-0012">Acyltransferase</keyword>
<dbReference type="Gene3D" id="3.40.630.30">
    <property type="match status" value="1"/>
</dbReference>
<feature type="domain" description="N-acetyltransferase" evidence="3">
    <location>
        <begin position="2"/>
        <end position="124"/>
    </location>
</feature>
<dbReference type="PANTHER" id="PTHR45910">
    <property type="entry name" value="N-ALPHA-ACETYLTRANSFERASE 20"/>
    <property type="match status" value="1"/>
</dbReference>
<evidence type="ECO:0000313" key="4">
    <source>
        <dbReference type="EMBL" id="RVD90499.1"/>
    </source>
</evidence>
<dbReference type="SUPFAM" id="SSF55729">
    <property type="entry name" value="Acyl-CoA N-acyltransferases (Nat)"/>
    <property type="match status" value="1"/>
</dbReference>
<name>A0A437AHG4_9MICR</name>
<evidence type="ECO:0000256" key="2">
    <source>
        <dbReference type="ARBA" id="ARBA00023315"/>
    </source>
</evidence>
<dbReference type="GO" id="GO:0004596">
    <property type="term" value="F:protein-N-terminal amino-acid acetyltransferase activity"/>
    <property type="evidence" value="ECO:0007669"/>
    <property type="project" value="TreeGrafter"/>
</dbReference>
<proteinExistence type="predicted"/>
<evidence type="ECO:0000256" key="1">
    <source>
        <dbReference type="ARBA" id="ARBA00022679"/>
    </source>
</evidence>
<evidence type="ECO:0000313" key="5">
    <source>
        <dbReference type="Proteomes" id="UP000282876"/>
    </source>
</evidence>
<dbReference type="EMBL" id="RCSS01000924">
    <property type="protein sequence ID" value="RVD90499.1"/>
    <property type="molecule type" value="Genomic_DNA"/>
</dbReference>
<dbReference type="PANTHER" id="PTHR45910:SF1">
    <property type="entry name" value="N-ALPHA-ACETYLTRANSFERASE 20"/>
    <property type="match status" value="1"/>
</dbReference>
<dbReference type="InterPro" id="IPR051646">
    <property type="entry name" value="NatB_acetyltransferase_subunit"/>
</dbReference>
<dbReference type="CDD" id="cd04301">
    <property type="entry name" value="NAT_SF"/>
    <property type="match status" value="1"/>
</dbReference>
<dbReference type="STRING" id="291195.A0A437AHG4"/>
<dbReference type="Proteomes" id="UP000282876">
    <property type="component" value="Unassembled WGS sequence"/>
</dbReference>
<dbReference type="AlphaFoldDB" id="A0A437AHG4"/>
<gene>
    <name evidence="4" type="ORF">TUBRATIS_31720</name>
</gene>
<keyword evidence="5" id="KW-1185">Reference proteome</keyword>
<protein>
    <submittedName>
        <fullName evidence="4">N-terminal acyltransferase complex (ARD) subunit</fullName>
    </submittedName>
</protein>
<dbReference type="GO" id="GO:0031416">
    <property type="term" value="C:NatB complex"/>
    <property type="evidence" value="ECO:0007669"/>
    <property type="project" value="TreeGrafter"/>
</dbReference>
<dbReference type="VEuPathDB" id="MicrosporidiaDB:TUBRATIS_31720"/>
<sequence length="124" mass="14472">MFKTKPFYCSDLFKLDLTNLDSATENYSIEYYLINLLDNSQDCYLVENNNLVYGYLIGKLECKEDILNTHVTALSISPQVRRNKIASFLMDTLRNNAINDQSKYIDLFVRVSNKKAIDFYMRKG</sequence>
<keyword evidence="1 4" id="KW-0808">Transferase</keyword>